<evidence type="ECO:0000256" key="1">
    <source>
        <dbReference type="ARBA" id="ARBA00022679"/>
    </source>
</evidence>
<proteinExistence type="predicted"/>
<dbReference type="PANTHER" id="PTHR23091:SF4">
    <property type="entry name" value="N-TERMINAL AMINO-ACID N(ALPHA)-ACETYLTRANSFERASE NATA"/>
    <property type="match status" value="1"/>
</dbReference>
<dbReference type="NCBIfam" id="TIGR01575">
    <property type="entry name" value="rimI"/>
    <property type="match status" value="1"/>
</dbReference>
<dbReference type="InterPro" id="IPR045047">
    <property type="entry name" value="Ard1-like"/>
</dbReference>
<dbReference type="PANTHER" id="PTHR23091">
    <property type="entry name" value="N-TERMINAL ACETYLTRANSFERASE"/>
    <property type="match status" value="1"/>
</dbReference>
<dbReference type="InterPro" id="IPR017255">
    <property type="entry name" value="AcTrfase_GNAT_prd"/>
</dbReference>
<feature type="domain" description="N-acetyltransferase" evidence="3">
    <location>
        <begin position="2"/>
        <end position="147"/>
    </location>
</feature>
<evidence type="ECO:0000256" key="2">
    <source>
        <dbReference type="ARBA" id="ARBA00023315"/>
    </source>
</evidence>
<dbReference type="InterPro" id="IPR000182">
    <property type="entry name" value="GNAT_dom"/>
</dbReference>
<comment type="caution">
    <text evidence="4">The sequence shown here is derived from an EMBL/GenBank/DDBJ whole genome shotgun (WGS) entry which is preliminary data.</text>
</comment>
<evidence type="ECO:0000313" key="4">
    <source>
        <dbReference type="EMBL" id="HEW52908.1"/>
    </source>
</evidence>
<reference evidence="4" key="1">
    <citation type="journal article" date="2020" name="mSystems">
        <title>Genome- and Community-Level Interaction Insights into Carbon Utilization and Element Cycling Functions of Hydrothermarchaeota in Hydrothermal Sediment.</title>
        <authorList>
            <person name="Zhou Z."/>
            <person name="Liu Y."/>
            <person name="Xu W."/>
            <person name="Pan J."/>
            <person name="Luo Z.H."/>
            <person name="Li M."/>
        </authorList>
    </citation>
    <scope>NUCLEOTIDE SEQUENCE [LARGE SCALE GENOMIC DNA]</scope>
    <source>
        <strain evidence="4">SpSt-16</strain>
    </source>
</reference>
<dbReference type="InterPro" id="IPR016181">
    <property type="entry name" value="Acyl_CoA_acyltransferase"/>
</dbReference>
<sequence length="150" mass="17365">MLVIRQAKIEDLDHIYELEVACFDDPYPKRLLYMLLSLYPELFLVVELDGQVVGYVSGLVRKDGYGHIASLCVHPNYRMRGIGTKLLKALEDVFKKQFGIYKYRLEVKTSNIKAINLYAKLGYKITDIIPNYYPDGEDAYVMIKDFPQES</sequence>
<accession>A0A7C2VNT7</accession>
<dbReference type="GO" id="GO:0004596">
    <property type="term" value="F:protein-N-terminal amino-acid acetyltransferase activity"/>
    <property type="evidence" value="ECO:0007669"/>
    <property type="project" value="InterPro"/>
</dbReference>
<dbReference type="PIRSF" id="PIRSF037663">
    <property type="entry name" value="Acetyltransf_GNAT_prd"/>
    <property type="match status" value="1"/>
</dbReference>
<keyword evidence="2" id="KW-0012">Acyltransferase</keyword>
<dbReference type="GO" id="GO:0031415">
    <property type="term" value="C:NatA complex"/>
    <property type="evidence" value="ECO:0007669"/>
    <property type="project" value="InterPro"/>
</dbReference>
<dbReference type="InterPro" id="IPR006464">
    <property type="entry name" value="AcTrfase_RimI/Ard1"/>
</dbReference>
<organism evidence="4">
    <name type="scientific">Ignisphaera aggregans</name>
    <dbReference type="NCBI Taxonomy" id="334771"/>
    <lineage>
        <taxon>Archaea</taxon>
        <taxon>Thermoproteota</taxon>
        <taxon>Thermoprotei</taxon>
        <taxon>Desulfurococcales</taxon>
        <taxon>Desulfurococcaceae</taxon>
        <taxon>Ignisphaera</taxon>
    </lineage>
</organism>
<gene>
    <name evidence="4" type="primary">rimI</name>
    <name evidence="4" type="ORF">ENO77_01870</name>
</gene>
<dbReference type="PROSITE" id="PS51186">
    <property type="entry name" value="GNAT"/>
    <property type="match status" value="1"/>
</dbReference>
<dbReference type="CDD" id="cd04301">
    <property type="entry name" value="NAT_SF"/>
    <property type="match status" value="1"/>
</dbReference>
<keyword evidence="1 4" id="KW-0808">Transferase</keyword>
<name>A0A7C2VNT7_9CREN</name>
<dbReference type="SUPFAM" id="SSF55729">
    <property type="entry name" value="Acyl-CoA N-acyltransferases (Nat)"/>
    <property type="match status" value="1"/>
</dbReference>
<evidence type="ECO:0000259" key="3">
    <source>
        <dbReference type="PROSITE" id="PS51186"/>
    </source>
</evidence>
<dbReference type="Pfam" id="PF00583">
    <property type="entry name" value="Acetyltransf_1"/>
    <property type="match status" value="1"/>
</dbReference>
<protein>
    <submittedName>
        <fullName evidence="4">Ribosomal-protein-alanine N-acetyltransferase</fullName>
    </submittedName>
</protein>
<dbReference type="Gene3D" id="3.40.630.30">
    <property type="match status" value="1"/>
</dbReference>
<dbReference type="AlphaFoldDB" id="A0A7C2VNT7"/>
<dbReference type="EMBL" id="DSGT01000006">
    <property type="protein sequence ID" value="HEW52908.1"/>
    <property type="molecule type" value="Genomic_DNA"/>
</dbReference>